<feature type="region of interest" description="Disordered" evidence="8">
    <location>
        <begin position="294"/>
        <end position="325"/>
    </location>
</feature>
<dbReference type="OrthoDB" id="1684416at2759"/>
<evidence type="ECO:0000256" key="7">
    <source>
        <dbReference type="SAM" id="Coils"/>
    </source>
</evidence>
<protein>
    <submittedName>
        <fullName evidence="11">TPX2</fullName>
    </submittedName>
</protein>
<organism evidence="11 12">
    <name type="scientific">Mytilus edulis</name>
    <name type="common">Blue mussel</name>
    <dbReference type="NCBI Taxonomy" id="6550"/>
    <lineage>
        <taxon>Eukaryota</taxon>
        <taxon>Metazoa</taxon>
        <taxon>Spiralia</taxon>
        <taxon>Lophotrochozoa</taxon>
        <taxon>Mollusca</taxon>
        <taxon>Bivalvia</taxon>
        <taxon>Autobranchia</taxon>
        <taxon>Pteriomorphia</taxon>
        <taxon>Mytilida</taxon>
        <taxon>Mytiloidea</taxon>
        <taxon>Mytilidae</taxon>
        <taxon>Mytilinae</taxon>
        <taxon>Mytilus</taxon>
    </lineage>
</organism>
<keyword evidence="5" id="KW-0206">Cytoskeleton</keyword>
<feature type="region of interest" description="Disordered" evidence="8">
    <location>
        <begin position="692"/>
        <end position="728"/>
    </location>
</feature>
<dbReference type="GO" id="GO:0005819">
    <property type="term" value="C:spindle"/>
    <property type="evidence" value="ECO:0007669"/>
    <property type="project" value="UniProtKB-SubCell"/>
</dbReference>
<evidence type="ECO:0000256" key="2">
    <source>
        <dbReference type="ARBA" id="ARBA00004186"/>
    </source>
</evidence>
<feature type="compositionally biased region" description="Basic and acidic residues" evidence="8">
    <location>
        <begin position="241"/>
        <end position="252"/>
    </location>
</feature>
<dbReference type="GO" id="GO:0005874">
    <property type="term" value="C:microtubule"/>
    <property type="evidence" value="ECO:0007669"/>
    <property type="project" value="InterPro"/>
</dbReference>
<comment type="caution">
    <text evidence="11">The sequence shown here is derived from an EMBL/GenBank/DDBJ whole genome shotgun (WGS) entry which is preliminary data.</text>
</comment>
<dbReference type="InterPro" id="IPR027330">
    <property type="entry name" value="TPX2_central_dom"/>
</dbReference>
<evidence type="ECO:0000259" key="9">
    <source>
        <dbReference type="Pfam" id="PF06886"/>
    </source>
</evidence>
<comment type="subcellular location">
    <subcellularLocation>
        <location evidence="2">Cytoplasm</location>
        <location evidence="2">Cytoskeleton</location>
        <location evidence="2">Spindle</location>
    </subcellularLocation>
    <subcellularLocation>
        <location evidence="1">Nucleus</location>
    </subcellularLocation>
</comment>
<feature type="domain" description="TPX2 C-terminal" evidence="9">
    <location>
        <begin position="776"/>
        <end position="849"/>
    </location>
</feature>
<gene>
    <name evidence="11" type="ORF">MEDL_5567</name>
</gene>
<keyword evidence="6" id="KW-0539">Nucleus</keyword>
<evidence type="ECO:0000259" key="10">
    <source>
        <dbReference type="Pfam" id="PF12214"/>
    </source>
</evidence>
<evidence type="ECO:0000256" key="8">
    <source>
        <dbReference type="SAM" id="MobiDB-lite"/>
    </source>
</evidence>
<dbReference type="SMR" id="A0A8S3Q4Y7"/>
<feature type="compositionally biased region" description="Polar residues" evidence="8">
    <location>
        <begin position="226"/>
        <end position="235"/>
    </location>
</feature>
<evidence type="ECO:0000256" key="6">
    <source>
        <dbReference type="ARBA" id="ARBA00023242"/>
    </source>
</evidence>
<feature type="compositionally biased region" description="Basic and acidic residues" evidence="8">
    <location>
        <begin position="409"/>
        <end position="428"/>
    </location>
</feature>
<reference evidence="11" key="1">
    <citation type="submission" date="2021-03" db="EMBL/GenBank/DDBJ databases">
        <authorList>
            <person name="Bekaert M."/>
        </authorList>
    </citation>
    <scope>NUCLEOTIDE SEQUENCE</scope>
</reference>
<evidence type="ECO:0000256" key="4">
    <source>
        <dbReference type="ARBA" id="ARBA00022490"/>
    </source>
</evidence>
<feature type="compositionally biased region" description="Basic and acidic residues" evidence="8">
    <location>
        <begin position="718"/>
        <end position="728"/>
    </location>
</feature>
<evidence type="ECO:0000313" key="11">
    <source>
        <dbReference type="EMBL" id="CAG2190294.1"/>
    </source>
</evidence>
<dbReference type="PANTHER" id="PTHR14326:SF44">
    <property type="entry name" value="TARGETING PROTEIN FOR XKLP2"/>
    <property type="match status" value="1"/>
</dbReference>
<dbReference type="Pfam" id="PF06886">
    <property type="entry name" value="TPX2"/>
    <property type="match status" value="1"/>
</dbReference>
<feature type="domain" description="TPX2 central" evidence="10">
    <location>
        <begin position="436"/>
        <end position="559"/>
    </location>
</feature>
<feature type="region of interest" description="Disordered" evidence="8">
    <location>
        <begin position="357"/>
        <end position="377"/>
    </location>
</feature>
<name>A0A8S3Q4Y7_MYTED</name>
<evidence type="ECO:0000256" key="5">
    <source>
        <dbReference type="ARBA" id="ARBA00023212"/>
    </source>
</evidence>
<sequence>MEDPKNMDCSWEFNAPQFVDFSTACDDEDVDRWFDVDHENEKDDEDICNGVDVIEDAEQEIEKLEGTPKQEARRLTRSMCHTPVNEKGLPEASDESKDQTEKQKTGKLNDSLPSNLCTLSGWKKRTKSRTDQQPEVKRKSPPQLKKGLQDSKQKAVKRQNRSLEGTQKSEVDPKKLRRSVANIQNGNIKRSGSFSRLPAPNGKPMIGKAGNPTLNTSAGAKRVPQRTRSVSSIPVPNSPRRSVDTKEPELKKLTMPTTPTCLKRNPVIKLAMVKNTEQKELETIAQFRQKLSKQLKQNQESYKKAVEAPSYAPAHSKSKPTQPHEFRFQTDNRLKNQQTEIQSTSPVDYVRTLRSETNKPTTHQPQANKGITCPKPFNLTESRKRKISQSTDALNDSYHSTAEKLRAFEKQTPDRFRSKPRAGREPVTKKGSTPVMTVPVTPQLVSRTRSRPQHIPSQQEMEEQEVEEMKKNQFKAHPVNQKILQNPATGVRKVPSKPTTQVEEFNLEGLKRNQNKSIEKKEEKYEFHAQPVPKDILEGPVGLKEVRAKPVTVPHSPAFALKHRVRMPIEVPEEPETNKSYSRKKIPHSGIPFQPALSHKSTVPEPFGFEERDKSRMAEKAAKTEQVLHEERMEEHVKSRPVPYVGVPFQPKLNHKTTVPQPFTFEERDREKLHRKEEKIAEILQEERQAREFRAKPLPNPSPDNLPTKQTKPATKLEPFHLDTDCRLNRSEERKRQIEEELHPKVQFKARPPEVLRKEPFIPEKSTKPLTDISEFSLNTEKRAYNREGFEMHKKSKEAEIEAVKRRIEKEKEEEEQMAIAKLRAEMVHKSNPVKKYTNVEVQPSDKPVTYAMSPKFETDRRLRSKVRV</sequence>
<dbReference type="PANTHER" id="PTHR14326">
    <property type="entry name" value="TARGETING PROTEIN FOR XKLP2"/>
    <property type="match status" value="1"/>
</dbReference>
<dbReference type="Pfam" id="PF12214">
    <property type="entry name" value="TPX2_importin"/>
    <property type="match status" value="1"/>
</dbReference>
<comment type="similarity">
    <text evidence="3">Belongs to the TPX2 family.</text>
</comment>
<feature type="compositionally biased region" description="Basic and acidic residues" evidence="8">
    <location>
        <begin position="128"/>
        <end position="138"/>
    </location>
</feature>
<feature type="compositionally biased region" description="Basic and acidic residues" evidence="8">
    <location>
        <begin position="61"/>
        <end position="74"/>
    </location>
</feature>
<evidence type="ECO:0000256" key="1">
    <source>
        <dbReference type="ARBA" id="ARBA00004123"/>
    </source>
</evidence>
<dbReference type="InterPro" id="IPR009675">
    <property type="entry name" value="TPX2_fam"/>
</dbReference>
<keyword evidence="7" id="KW-0175">Coiled coil</keyword>
<dbReference type="GO" id="GO:0060236">
    <property type="term" value="P:regulation of mitotic spindle organization"/>
    <property type="evidence" value="ECO:0007669"/>
    <property type="project" value="InterPro"/>
</dbReference>
<proteinExistence type="inferred from homology"/>
<dbReference type="InterPro" id="IPR027329">
    <property type="entry name" value="TPX2_C"/>
</dbReference>
<feature type="region of interest" description="Disordered" evidence="8">
    <location>
        <begin position="61"/>
        <end position="260"/>
    </location>
</feature>
<feature type="compositionally biased region" description="Polar residues" evidence="8">
    <location>
        <begin position="358"/>
        <end position="369"/>
    </location>
</feature>
<evidence type="ECO:0000313" key="12">
    <source>
        <dbReference type="Proteomes" id="UP000683360"/>
    </source>
</evidence>
<feature type="compositionally biased region" description="Basic and acidic residues" evidence="8">
    <location>
        <begin position="94"/>
        <end position="104"/>
    </location>
</feature>
<feature type="compositionally biased region" description="Polar residues" evidence="8">
    <location>
        <begin position="106"/>
        <end position="118"/>
    </location>
</feature>
<feature type="coiled-coil region" evidence="7">
    <location>
        <begin position="794"/>
        <end position="821"/>
    </location>
</feature>
<accession>A0A8S3Q4Y7</accession>
<dbReference type="GO" id="GO:0005634">
    <property type="term" value="C:nucleus"/>
    <property type="evidence" value="ECO:0007669"/>
    <property type="project" value="UniProtKB-SubCell"/>
</dbReference>
<keyword evidence="4" id="KW-0963">Cytoplasm</keyword>
<keyword evidence="12" id="KW-1185">Reference proteome</keyword>
<dbReference type="Proteomes" id="UP000683360">
    <property type="component" value="Unassembled WGS sequence"/>
</dbReference>
<feature type="region of interest" description="Disordered" evidence="8">
    <location>
        <begin position="409"/>
        <end position="436"/>
    </location>
</feature>
<evidence type="ECO:0000256" key="3">
    <source>
        <dbReference type="ARBA" id="ARBA00005885"/>
    </source>
</evidence>
<dbReference type="EMBL" id="CAJPWZ010000321">
    <property type="protein sequence ID" value="CAG2190294.1"/>
    <property type="molecule type" value="Genomic_DNA"/>
</dbReference>
<dbReference type="AlphaFoldDB" id="A0A8S3Q4Y7"/>
<feature type="compositionally biased region" description="Polar residues" evidence="8">
    <location>
        <begin position="181"/>
        <end position="194"/>
    </location>
</feature>